<evidence type="ECO:0000256" key="1">
    <source>
        <dbReference type="SAM" id="MobiDB-lite"/>
    </source>
</evidence>
<dbReference type="Pfam" id="PF06985">
    <property type="entry name" value="HET"/>
    <property type="match status" value="1"/>
</dbReference>
<feature type="region of interest" description="Disordered" evidence="1">
    <location>
        <begin position="30"/>
        <end position="52"/>
    </location>
</feature>
<dbReference type="AlphaFoldDB" id="A0A9P9BMN3"/>
<reference evidence="3" key="1">
    <citation type="journal article" date="2021" name="Nat. Commun.">
        <title>Genetic determinants of endophytism in the Arabidopsis root mycobiome.</title>
        <authorList>
            <person name="Mesny F."/>
            <person name="Miyauchi S."/>
            <person name="Thiergart T."/>
            <person name="Pickel B."/>
            <person name="Atanasova L."/>
            <person name="Karlsson M."/>
            <person name="Huettel B."/>
            <person name="Barry K.W."/>
            <person name="Haridas S."/>
            <person name="Chen C."/>
            <person name="Bauer D."/>
            <person name="Andreopoulos W."/>
            <person name="Pangilinan J."/>
            <person name="LaButti K."/>
            <person name="Riley R."/>
            <person name="Lipzen A."/>
            <person name="Clum A."/>
            <person name="Drula E."/>
            <person name="Henrissat B."/>
            <person name="Kohler A."/>
            <person name="Grigoriev I.V."/>
            <person name="Martin F.M."/>
            <person name="Hacquard S."/>
        </authorList>
    </citation>
    <scope>NUCLEOTIDE SEQUENCE</scope>
    <source>
        <strain evidence="3">MPI-CAGE-CH-0230</strain>
    </source>
</reference>
<proteinExistence type="predicted"/>
<accession>A0A9P9BMN3</accession>
<dbReference type="GeneID" id="70184414"/>
<dbReference type="EMBL" id="JAGTJQ010000008">
    <property type="protein sequence ID" value="KAH7026443.1"/>
    <property type="molecule type" value="Genomic_DNA"/>
</dbReference>
<sequence length="226" mass="25120">MLRKDSWILTQDGSYDSPLRCDLEVAQIESRQANPQSAAAETSPSPNAKKTASTTRAGYVALSYEWGTEDGQQFIQMGESSVKIRANLAEALRTIRQRYGAAVRGMRIWADSLCVDQQDPTDRSAHVLLMGAIYSQADEVLVWLGPERDQSDLAITLLHDLASTESSSEKDVLQLVKQKPASWLALDDLMRRTYWERSRDTAALRGAIRELGCLIQGCVDHNHPVS</sequence>
<dbReference type="Proteomes" id="UP000756346">
    <property type="component" value="Unassembled WGS sequence"/>
</dbReference>
<gene>
    <name evidence="3" type="ORF">B0I36DRAFT_330670</name>
</gene>
<dbReference type="OrthoDB" id="5386682at2759"/>
<dbReference type="PANTHER" id="PTHR24148:SF64">
    <property type="entry name" value="HETEROKARYON INCOMPATIBILITY DOMAIN-CONTAINING PROTEIN"/>
    <property type="match status" value="1"/>
</dbReference>
<comment type="caution">
    <text evidence="3">The sequence shown here is derived from an EMBL/GenBank/DDBJ whole genome shotgun (WGS) entry which is preliminary data.</text>
</comment>
<keyword evidence="4" id="KW-1185">Reference proteome</keyword>
<feature type="domain" description="Heterokaryon incompatibility" evidence="2">
    <location>
        <begin position="59"/>
        <end position="197"/>
    </location>
</feature>
<organism evidence="3 4">
    <name type="scientific">Microdochium trichocladiopsis</name>
    <dbReference type="NCBI Taxonomy" id="1682393"/>
    <lineage>
        <taxon>Eukaryota</taxon>
        <taxon>Fungi</taxon>
        <taxon>Dikarya</taxon>
        <taxon>Ascomycota</taxon>
        <taxon>Pezizomycotina</taxon>
        <taxon>Sordariomycetes</taxon>
        <taxon>Xylariomycetidae</taxon>
        <taxon>Xylariales</taxon>
        <taxon>Microdochiaceae</taxon>
        <taxon>Microdochium</taxon>
    </lineage>
</organism>
<name>A0A9P9BMN3_9PEZI</name>
<evidence type="ECO:0000259" key="2">
    <source>
        <dbReference type="Pfam" id="PF06985"/>
    </source>
</evidence>
<dbReference type="InterPro" id="IPR052895">
    <property type="entry name" value="HetReg/Transcr_Mod"/>
</dbReference>
<dbReference type="InterPro" id="IPR010730">
    <property type="entry name" value="HET"/>
</dbReference>
<evidence type="ECO:0000313" key="3">
    <source>
        <dbReference type="EMBL" id="KAH7026443.1"/>
    </source>
</evidence>
<evidence type="ECO:0000313" key="4">
    <source>
        <dbReference type="Proteomes" id="UP000756346"/>
    </source>
</evidence>
<protein>
    <submittedName>
        <fullName evidence="3">Heterokaryon incompatibility protein-domain-containing protein</fullName>
    </submittedName>
</protein>
<dbReference type="RefSeq" id="XP_046009660.1">
    <property type="nucleotide sequence ID" value="XM_046154868.1"/>
</dbReference>
<dbReference type="PANTHER" id="PTHR24148">
    <property type="entry name" value="ANKYRIN REPEAT DOMAIN-CONTAINING PROTEIN 39 HOMOLOG-RELATED"/>
    <property type="match status" value="1"/>
</dbReference>